<dbReference type="Proteomes" id="UP000267137">
    <property type="component" value="Unassembled WGS sequence"/>
</dbReference>
<evidence type="ECO:0000256" key="1">
    <source>
        <dbReference type="SAM" id="Phobius"/>
    </source>
</evidence>
<dbReference type="EMBL" id="RJOO01000003">
    <property type="protein sequence ID" value="RSJ23184.1"/>
    <property type="molecule type" value="Genomic_DNA"/>
</dbReference>
<feature type="transmembrane region" description="Helical" evidence="1">
    <location>
        <begin position="6"/>
        <end position="29"/>
    </location>
</feature>
<keyword evidence="1" id="KW-1133">Transmembrane helix</keyword>
<evidence type="ECO:0000313" key="2">
    <source>
        <dbReference type="EMBL" id="RSJ23184.1"/>
    </source>
</evidence>
<gene>
    <name evidence="2" type="ORF">D8827_05890</name>
</gene>
<reference evidence="2 3" key="1">
    <citation type="submission" date="2018-11" db="EMBL/GenBank/DDBJ databases">
        <title>Species Designations Belie Phenotypic and Genotypic Heterogeneity in Oral Streptococci.</title>
        <authorList>
            <person name="Velsko I."/>
        </authorList>
    </citation>
    <scope>NUCLEOTIDE SEQUENCE [LARGE SCALE GENOMIC DNA]</scope>
    <source>
        <strain evidence="2 3">KLC02</strain>
    </source>
</reference>
<name>A0AAE8G2H7_STRIT</name>
<sequence>MNWIQWLEFINNITAPFGFLLTIFTFLLARATRKKLEKTEEITLFNAERAQYLSKLDGIKTVIDESENRKDIIPEKIITNTLKLISELENNYPCLFKHDKITAVALKDIKALKDKTKIPLVEFLDPFNRLYSMFTNRKEIK</sequence>
<protein>
    <submittedName>
        <fullName evidence="2">Uncharacterized protein</fullName>
    </submittedName>
</protein>
<dbReference type="AlphaFoldDB" id="A0AAE8G2H7"/>
<proteinExistence type="predicted"/>
<comment type="caution">
    <text evidence="2">The sequence shown here is derived from an EMBL/GenBank/DDBJ whole genome shotgun (WGS) entry which is preliminary data.</text>
</comment>
<evidence type="ECO:0000313" key="3">
    <source>
        <dbReference type="Proteomes" id="UP000267137"/>
    </source>
</evidence>
<organism evidence="2 3">
    <name type="scientific">Streptococcus intermedius</name>
    <dbReference type="NCBI Taxonomy" id="1338"/>
    <lineage>
        <taxon>Bacteria</taxon>
        <taxon>Bacillati</taxon>
        <taxon>Bacillota</taxon>
        <taxon>Bacilli</taxon>
        <taxon>Lactobacillales</taxon>
        <taxon>Streptococcaceae</taxon>
        <taxon>Streptococcus</taxon>
        <taxon>Streptococcus anginosus group</taxon>
    </lineage>
</organism>
<keyword evidence="1" id="KW-0812">Transmembrane</keyword>
<accession>A0AAE8G2H7</accession>
<keyword evidence="1" id="KW-0472">Membrane</keyword>
<dbReference type="RefSeq" id="WP_003074863.1">
    <property type="nucleotide sequence ID" value="NZ_CP053999.1"/>
</dbReference>